<organism evidence="3">
    <name type="scientific">Salmonella enterica</name>
    <name type="common">Salmonella choleraesuis</name>
    <dbReference type="NCBI Taxonomy" id="28901"/>
    <lineage>
        <taxon>Bacteria</taxon>
        <taxon>Pseudomonadati</taxon>
        <taxon>Pseudomonadota</taxon>
        <taxon>Gammaproteobacteria</taxon>
        <taxon>Enterobacterales</taxon>
        <taxon>Enterobacteriaceae</taxon>
        <taxon>Salmonella</taxon>
    </lineage>
</organism>
<proteinExistence type="inferred from homology"/>
<gene>
    <name evidence="3" type="ORF">G0B48_10145</name>
    <name evidence="4" type="ORF">GND40_000500</name>
</gene>
<dbReference type="AlphaFoldDB" id="A0A702E597"/>
<feature type="domain" description="RHS protein conserved region" evidence="2">
    <location>
        <begin position="46"/>
        <end position="81"/>
    </location>
</feature>
<evidence type="ECO:0000313" key="4">
    <source>
        <dbReference type="EMBL" id="HAF7944686.1"/>
    </source>
</evidence>
<dbReference type="InterPro" id="IPR022385">
    <property type="entry name" value="Rhs_assc_core"/>
</dbReference>
<dbReference type="NCBIfam" id="TIGR03696">
    <property type="entry name" value="Rhs_assc_core"/>
    <property type="match status" value="1"/>
</dbReference>
<protein>
    <recommendedName>
        <fullName evidence="2">RHS protein conserved region domain-containing protein</fullName>
    </recommendedName>
</protein>
<reference evidence="3" key="2">
    <citation type="submission" date="2018-07" db="EMBL/GenBank/DDBJ databases">
        <authorList>
            <consortium name="NCBI Pathogen Detection Project"/>
        </authorList>
    </citation>
    <scope>NUCLEOTIDE SEQUENCE</scope>
    <source>
        <strain evidence="4">2083-62</strain>
        <strain evidence="3">973-77</strain>
    </source>
</reference>
<evidence type="ECO:0000256" key="1">
    <source>
        <dbReference type="ARBA" id="ARBA00009455"/>
    </source>
</evidence>
<sequence>MVVTLEAELQHRELSEANRAWLAQCRLTPEQIQNQMEPDYTPQRKIHLYHCDHRGLALIDVRGRIAWSAEFDEWGNMLREDNPDNLQQLLRLPGQQWDKETGLYYNRHRYFDPVQGRYITRDPIGLEGGWNLYQYPLNPVIDTDPLGLSHAESWARTGAVLGAAVGGGIGFYGGGTVGAIGGSAGGGVACTFVAPGVGTVGCGVGGGVAGASAGSVGGALIGASVGTGVGAGVGYVAGGTVDIWDYIMQMAKGGVQNKGSEYSREARNYPDPCKWLKEIYDLATCNTEKQKIKTAQKLLAVGTVR</sequence>
<dbReference type="PANTHER" id="PTHR32305">
    <property type="match status" value="1"/>
</dbReference>
<dbReference type="EMBL" id="DAAMGL010000006">
    <property type="protein sequence ID" value="HAC6565544.1"/>
    <property type="molecule type" value="Genomic_DNA"/>
</dbReference>
<accession>A0A702E597</accession>
<dbReference type="Pfam" id="PF03527">
    <property type="entry name" value="RHS"/>
    <property type="match status" value="1"/>
</dbReference>
<dbReference type="Gene3D" id="2.180.10.10">
    <property type="entry name" value="RHS repeat-associated core"/>
    <property type="match status" value="1"/>
</dbReference>
<evidence type="ECO:0000313" key="3">
    <source>
        <dbReference type="EMBL" id="HAC6565544.1"/>
    </source>
</evidence>
<reference evidence="3" key="1">
    <citation type="journal article" date="2018" name="Genome Biol.">
        <title>SKESA: strategic k-mer extension for scrupulous assemblies.</title>
        <authorList>
            <person name="Souvorov A."/>
            <person name="Agarwala R."/>
            <person name="Lipman D.J."/>
        </authorList>
    </citation>
    <scope>NUCLEOTIDE SEQUENCE</scope>
    <source>
        <strain evidence="4">2083-62</strain>
        <strain evidence="3">973-77</strain>
    </source>
</reference>
<comment type="caution">
    <text evidence="3">The sequence shown here is derived from an EMBL/GenBank/DDBJ whole genome shotgun (WGS) entry which is preliminary data.</text>
</comment>
<comment type="similarity">
    <text evidence="1">Belongs to the RHS family.</text>
</comment>
<evidence type="ECO:0000259" key="2">
    <source>
        <dbReference type="Pfam" id="PF03527"/>
    </source>
</evidence>
<dbReference type="InterPro" id="IPR001826">
    <property type="entry name" value="RHS"/>
</dbReference>
<dbReference type="EMBL" id="DAAWHU010000002">
    <property type="protein sequence ID" value="HAF7944686.1"/>
    <property type="molecule type" value="Genomic_DNA"/>
</dbReference>
<dbReference type="PANTHER" id="PTHR32305:SF15">
    <property type="entry name" value="PROTEIN RHSA-RELATED"/>
    <property type="match status" value="1"/>
</dbReference>
<name>A0A702E597_SALER</name>
<dbReference type="PRINTS" id="PR00394">
    <property type="entry name" value="RHSPROTEIN"/>
</dbReference>
<dbReference type="InterPro" id="IPR050708">
    <property type="entry name" value="T6SS_VgrG/RHS"/>
</dbReference>